<reference evidence="5 6" key="1">
    <citation type="journal article" date="2013" name="ISME J.">
        <title>A metabolic model for members of the genus Tetrasphaera involved in enhanced biological phosphorus removal.</title>
        <authorList>
            <person name="Kristiansen R."/>
            <person name="Nguyen H.T.T."/>
            <person name="Saunders A.M."/>
            <person name="Nielsen J.L."/>
            <person name="Wimmer R."/>
            <person name="Le V.Q."/>
            <person name="McIlroy S.J."/>
            <person name="Petrovski S."/>
            <person name="Seviour R.J."/>
            <person name="Calteau A."/>
            <person name="Nielsen K.L."/>
            <person name="Nielsen P.H."/>
        </authorList>
    </citation>
    <scope>NUCLEOTIDE SEQUENCE [LARGE SCALE GENOMIC DNA]</scope>
    <source>
        <strain evidence="5 6">Ben110</strain>
    </source>
</reference>
<organism evidence="5 6">
    <name type="scientific">Nostocoides australiense Ben110</name>
    <dbReference type="NCBI Taxonomy" id="1193182"/>
    <lineage>
        <taxon>Bacteria</taxon>
        <taxon>Bacillati</taxon>
        <taxon>Actinomycetota</taxon>
        <taxon>Actinomycetes</taxon>
        <taxon>Micrococcales</taxon>
        <taxon>Intrasporangiaceae</taxon>
        <taxon>Nostocoides</taxon>
    </lineage>
</organism>
<evidence type="ECO:0000256" key="2">
    <source>
        <dbReference type="ARBA" id="ARBA00023125"/>
    </source>
</evidence>
<keyword evidence="1" id="KW-0805">Transcription regulation</keyword>
<evidence type="ECO:0000256" key="3">
    <source>
        <dbReference type="ARBA" id="ARBA00023163"/>
    </source>
</evidence>
<sequence>MKASRTLAESCHEAGVRVPDDIAIAGFDDIPEGRYHTPTLTTIAPDLGALTMSVLDLLIRRIEGGAGPAERVEVPWSLQVRESTAGRPLVPRECHVGNHAGRKEPLRLLAGGHLRLAAFDAELVALRIGHRHPAGAVRAPMVADERGTEPEEALDFLIPGPAQRMQVEVQPVLGALGVLDPLEAQPRLCFRPDERHRLVVGIVRVVGRVRVVVENAFPPTALGIVVGAINHDRSDLHGASPGMQARTSLGQVRRGRAIDVVVDISHPLPAIR</sequence>
<name>W6K488_9MICO</name>
<evidence type="ECO:0000259" key="4">
    <source>
        <dbReference type="Pfam" id="PF13377"/>
    </source>
</evidence>
<dbReference type="GO" id="GO:0000976">
    <property type="term" value="F:transcription cis-regulatory region binding"/>
    <property type="evidence" value="ECO:0007669"/>
    <property type="project" value="TreeGrafter"/>
</dbReference>
<proteinExistence type="predicted"/>
<dbReference type="InterPro" id="IPR046335">
    <property type="entry name" value="LacI/GalR-like_sensor"/>
</dbReference>
<dbReference type="AlphaFoldDB" id="W6K488"/>
<accession>W6K488</accession>
<evidence type="ECO:0000256" key="1">
    <source>
        <dbReference type="ARBA" id="ARBA00023015"/>
    </source>
</evidence>
<gene>
    <name evidence="5" type="ORF">BN11_460005</name>
</gene>
<comment type="caution">
    <text evidence="5">The sequence shown here is derived from an EMBL/GenBank/DDBJ whole genome shotgun (WGS) entry which is preliminary data.</text>
</comment>
<protein>
    <recommendedName>
        <fullName evidence="4">Transcriptional regulator LacI/GalR-like sensor domain-containing protein</fullName>
    </recommendedName>
</protein>
<dbReference type="PANTHER" id="PTHR30146">
    <property type="entry name" value="LACI-RELATED TRANSCRIPTIONAL REPRESSOR"/>
    <property type="match status" value="1"/>
</dbReference>
<dbReference type="EMBL" id="CAJA01000401">
    <property type="protein sequence ID" value="CCH74589.1"/>
    <property type="molecule type" value="Genomic_DNA"/>
</dbReference>
<keyword evidence="6" id="KW-1185">Reference proteome</keyword>
<keyword evidence="3" id="KW-0804">Transcription</keyword>
<dbReference type="SUPFAM" id="SSF53822">
    <property type="entry name" value="Periplasmic binding protein-like I"/>
    <property type="match status" value="1"/>
</dbReference>
<dbReference type="Gene3D" id="3.40.50.2300">
    <property type="match status" value="1"/>
</dbReference>
<keyword evidence="2" id="KW-0238">DNA-binding</keyword>
<dbReference type="InterPro" id="IPR028082">
    <property type="entry name" value="Peripla_BP_I"/>
</dbReference>
<dbReference type="Pfam" id="PF13377">
    <property type="entry name" value="Peripla_BP_3"/>
    <property type="match status" value="1"/>
</dbReference>
<dbReference type="STRING" id="1193182.BN11_460005"/>
<dbReference type="Proteomes" id="UP000035763">
    <property type="component" value="Unassembled WGS sequence"/>
</dbReference>
<dbReference type="PANTHER" id="PTHR30146:SF109">
    <property type="entry name" value="HTH-TYPE TRANSCRIPTIONAL REGULATOR GALS"/>
    <property type="match status" value="1"/>
</dbReference>
<dbReference type="GO" id="GO:0003700">
    <property type="term" value="F:DNA-binding transcription factor activity"/>
    <property type="evidence" value="ECO:0007669"/>
    <property type="project" value="TreeGrafter"/>
</dbReference>
<evidence type="ECO:0000313" key="5">
    <source>
        <dbReference type="EMBL" id="CCH74589.1"/>
    </source>
</evidence>
<feature type="domain" description="Transcriptional regulator LacI/GalR-like sensor" evidence="4">
    <location>
        <begin position="8"/>
        <end position="84"/>
    </location>
</feature>
<evidence type="ECO:0000313" key="6">
    <source>
        <dbReference type="Proteomes" id="UP000035763"/>
    </source>
</evidence>